<keyword evidence="3" id="KW-1185">Reference proteome</keyword>
<dbReference type="PROSITE" id="PS51257">
    <property type="entry name" value="PROKAR_LIPOPROTEIN"/>
    <property type="match status" value="1"/>
</dbReference>
<comment type="caution">
    <text evidence="2">The sequence shown here is derived from an EMBL/GenBank/DDBJ whole genome shotgun (WGS) entry which is preliminary data.</text>
</comment>
<name>A0A0D7WYT2_9BACL</name>
<feature type="chain" id="PRO_5038769740" description="Lipoprotein" evidence="1">
    <location>
        <begin position="19"/>
        <end position="162"/>
    </location>
</feature>
<evidence type="ECO:0000313" key="3">
    <source>
        <dbReference type="Proteomes" id="UP000032534"/>
    </source>
</evidence>
<keyword evidence="1" id="KW-0732">Signal</keyword>
<accession>A0A0D7WYT2</accession>
<dbReference type="RefSeq" id="WP_044647330.1">
    <property type="nucleotide sequence ID" value="NZ_JTHP01000037.1"/>
</dbReference>
<organism evidence="2 3">
    <name type="scientific">Paenibacillus terrae</name>
    <dbReference type="NCBI Taxonomy" id="159743"/>
    <lineage>
        <taxon>Bacteria</taxon>
        <taxon>Bacillati</taxon>
        <taxon>Bacillota</taxon>
        <taxon>Bacilli</taxon>
        <taxon>Bacillales</taxon>
        <taxon>Paenibacillaceae</taxon>
        <taxon>Paenibacillus</taxon>
    </lineage>
</organism>
<dbReference type="PATRIC" id="fig|159743.3.peg.3882"/>
<dbReference type="Proteomes" id="UP000032534">
    <property type="component" value="Unassembled WGS sequence"/>
</dbReference>
<dbReference type="AlphaFoldDB" id="A0A0D7WYT2"/>
<proteinExistence type="predicted"/>
<gene>
    <name evidence="2" type="ORF">QD47_17465</name>
</gene>
<feature type="signal peptide" evidence="1">
    <location>
        <begin position="1"/>
        <end position="18"/>
    </location>
</feature>
<evidence type="ECO:0000313" key="2">
    <source>
        <dbReference type="EMBL" id="KJD44315.1"/>
    </source>
</evidence>
<dbReference type="EMBL" id="JTHP01000037">
    <property type="protein sequence ID" value="KJD44315.1"/>
    <property type="molecule type" value="Genomic_DNA"/>
</dbReference>
<dbReference type="OrthoDB" id="1953267at2"/>
<sequence length="162" mass="18438">MKKLSVFMLVLCCFSILAACSTDPVKKDLITYVNDGMLPLAQDEKAVTDKYESVTGDKYTDDLTLYNTLKDNIIPEYTKFVDKLEAVKTETPEVRAIHETYIKAASTQKEAFITMVDALDKQDLNLVNESNAKLSEGRKLFRDFEEQLNTLAKKHDVEMNKK</sequence>
<evidence type="ECO:0008006" key="4">
    <source>
        <dbReference type="Google" id="ProtNLM"/>
    </source>
</evidence>
<protein>
    <recommendedName>
        <fullName evidence="4">Lipoprotein</fullName>
    </recommendedName>
</protein>
<reference evidence="2 3" key="1">
    <citation type="submission" date="2014-11" db="EMBL/GenBank/DDBJ databases">
        <title>Draft Genome Sequences of Paenibacillus polymyxa NRRL B-30509 and Paenibacillus terrae NRRL B-30644, Strains from a Poultry Environment that Produce Tridecaptin A and Paenicidins.</title>
        <authorList>
            <person name="van Belkum M.J."/>
            <person name="Lohans C.T."/>
            <person name="Vederas J.C."/>
        </authorList>
    </citation>
    <scope>NUCLEOTIDE SEQUENCE [LARGE SCALE GENOMIC DNA]</scope>
    <source>
        <strain evidence="2 3">NRRL B-30644</strain>
    </source>
</reference>
<evidence type="ECO:0000256" key="1">
    <source>
        <dbReference type="SAM" id="SignalP"/>
    </source>
</evidence>